<sequence>MKADRNVLRLAAVQQLRIYGIKVKNWNRINGNNRAQGRDHGRDKTIICNAVFGTPLHVLPQSTVVEHAAIPQFLVDACNYLEKHIHTEGLFRKSGSVIRLKALKAKVDQGEKCITMAPPCDVAGLVKQFFRELPEPVLPKELHEAFFKAQQLQNDENISATILLSCLLPERTADTLRYFMTFLNNVSLRSEENKMDASNLAVVFAPNLFHSGEGNEKSTAITERRLQLQAATVHKLIENCEQIGRVPEFVLEKVPGMVGVYGESTTPSLEHLEDVDGSTIEGCKRRRRRSVGDIVSGALSKLKANRTPSATPQLDLSATSSGTPIMTTPTWKRKILADSSQSLGFSNKKRRSIRHNIALELLPSSFLSQNSTPLSDDIKKDDGSPPVSLESLQGPLSLSAGSVMPQSTKSINRRKSKRLENKVERMESGKASCFSPKLSRKRMVRKSLRLRFSLGKNKDLNILSSRGPAPNGSENIGWRLANQCDVHDYRWFSAEDLPSTPVVKHRDTRDLKCISKSEENLLTPCNKDIHRMSWNGASPTGSQVICSHPDVGAPLECYLNSRTSQSEPALVIGKPPTIPGDFRNQCAVHRSDSRKSRTSESEVANIVTGETVLKIERAFSESGSDLGSFAGDHKPSTVKNLCNHDLLLQQTENEAAPQKPDSTYEDASDSKCSCPELPAKPVSEIKLQNLKIDSSSTDMNMTFSTSSNLNCINILDQQDMCETAVLKENSMCFPSLDDHSSLNKTQPLFKSVAVFSFTGQSSPDKMPLNHEVLKEQVENGISAENLTVPHSTDALVNSNHPSDLHQSLRLPNELEPTLTKSGSNLLSTDGTPALEFPSKRLTLDAPLKKVSEQVLKTSECGHRKVIEHIQWFNSLSLNDQTPKYKTVQPPLSFKRTPVRHSIRRMNSLLYGNDKSIVTRTRSCKTAVGSPLVKSASHESVLLFNSNSSSFVQNANVKQSKQSDVCQNTLSVEGFCKTKAARQTQCSVVFKQDRLASQQKNSFDRSINQSVFGDLTNGNMSRMHQVEGVLPKRSVVIENMSCVTPEKSICNSMLHKVSEKERHRYRGSPKCPISSGKLSTKPIDL</sequence>
<dbReference type="GO" id="GO:0005096">
    <property type="term" value="F:GTPase activator activity"/>
    <property type="evidence" value="ECO:0007669"/>
    <property type="project" value="TreeGrafter"/>
</dbReference>
<evidence type="ECO:0000313" key="3">
    <source>
        <dbReference type="EMBL" id="GCC25850.1"/>
    </source>
</evidence>
<organism evidence="3 4">
    <name type="scientific">Chiloscyllium punctatum</name>
    <name type="common">Brownbanded bambooshark</name>
    <name type="synonym">Hemiscyllium punctatum</name>
    <dbReference type="NCBI Taxonomy" id="137246"/>
    <lineage>
        <taxon>Eukaryota</taxon>
        <taxon>Metazoa</taxon>
        <taxon>Chordata</taxon>
        <taxon>Craniata</taxon>
        <taxon>Vertebrata</taxon>
        <taxon>Chondrichthyes</taxon>
        <taxon>Elasmobranchii</taxon>
        <taxon>Galeomorphii</taxon>
        <taxon>Galeoidea</taxon>
        <taxon>Orectolobiformes</taxon>
        <taxon>Hemiscylliidae</taxon>
        <taxon>Chiloscyllium</taxon>
    </lineage>
</organism>
<dbReference type="STRING" id="137246.A0A401S644"/>
<dbReference type="Proteomes" id="UP000287033">
    <property type="component" value="Unassembled WGS sequence"/>
</dbReference>
<comment type="caution">
    <text evidence="3">The sequence shown here is derived from an EMBL/GenBank/DDBJ whole genome shotgun (WGS) entry which is preliminary data.</text>
</comment>
<gene>
    <name evidence="3" type="ORF">chiPu_0004262</name>
</gene>
<name>A0A401S644_CHIPU</name>
<dbReference type="SMART" id="SM00324">
    <property type="entry name" value="RhoGAP"/>
    <property type="match status" value="1"/>
</dbReference>
<dbReference type="Gene3D" id="1.10.555.10">
    <property type="entry name" value="Rho GTPase activation protein"/>
    <property type="match status" value="1"/>
</dbReference>
<dbReference type="SUPFAM" id="SSF48350">
    <property type="entry name" value="GTPase activation domain, GAP"/>
    <property type="match status" value="1"/>
</dbReference>
<dbReference type="PANTHER" id="PTHR15670:SF4">
    <property type="entry name" value="RHO GTPASE-ACTIVATING PROTEIN 11A"/>
    <property type="match status" value="1"/>
</dbReference>
<feature type="domain" description="Rho-GAP" evidence="2">
    <location>
        <begin position="54"/>
        <end position="244"/>
    </location>
</feature>
<dbReference type="PROSITE" id="PS50238">
    <property type="entry name" value="RHOGAP"/>
    <property type="match status" value="1"/>
</dbReference>
<dbReference type="EMBL" id="BEZZ01000101">
    <property type="protein sequence ID" value="GCC25850.1"/>
    <property type="molecule type" value="Genomic_DNA"/>
</dbReference>
<dbReference type="Pfam" id="PF00620">
    <property type="entry name" value="RhoGAP"/>
    <property type="match status" value="1"/>
</dbReference>
<dbReference type="PANTHER" id="PTHR15670">
    <property type="entry name" value="RHO GTPASE ACTIVATING PROTEIN 11A"/>
    <property type="match status" value="1"/>
</dbReference>
<feature type="region of interest" description="Disordered" evidence="1">
    <location>
        <begin position="371"/>
        <end position="416"/>
    </location>
</feature>
<dbReference type="InterPro" id="IPR008936">
    <property type="entry name" value="Rho_GTPase_activation_prot"/>
</dbReference>
<accession>A0A401S644</accession>
<dbReference type="CDD" id="cd04394">
    <property type="entry name" value="RhoGAP-ARHGAP11A"/>
    <property type="match status" value="1"/>
</dbReference>
<keyword evidence="4" id="KW-1185">Reference proteome</keyword>
<reference evidence="3 4" key="1">
    <citation type="journal article" date="2018" name="Nat. Ecol. Evol.">
        <title>Shark genomes provide insights into elasmobranch evolution and the origin of vertebrates.</title>
        <authorList>
            <person name="Hara Y"/>
            <person name="Yamaguchi K"/>
            <person name="Onimaru K"/>
            <person name="Kadota M"/>
            <person name="Koyanagi M"/>
            <person name="Keeley SD"/>
            <person name="Tatsumi K"/>
            <person name="Tanaka K"/>
            <person name="Motone F"/>
            <person name="Kageyama Y"/>
            <person name="Nozu R"/>
            <person name="Adachi N"/>
            <person name="Nishimura O"/>
            <person name="Nakagawa R"/>
            <person name="Tanegashima C"/>
            <person name="Kiyatake I"/>
            <person name="Matsumoto R"/>
            <person name="Murakumo K"/>
            <person name="Nishida K"/>
            <person name="Terakita A"/>
            <person name="Kuratani S"/>
            <person name="Sato K"/>
            <person name="Hyodo S Kuraku.S."/>
        </authorList>
    </citation>
    <scope>NUCLEOTIDE SEQUENCE [LARGE SCALE GENOMIC DNA]</scope>
</reference>
<protein>
    <recommendedName>
        <fullName evidence="2">Rho-GAP domain-containing protein</fullName>
    </recommendedName>
</protein>
<evidence type="ECO:0000259" key="2">
    <source>
        <dbReference type="PROSITE" id="PS50238"/>
    </source>
</evidence>
<dbReference type="InterPro" id="IPR042869">
    <property type="entry name" value="ARHGAP11A/B"/>
</dbReference>
<dbReference type="InterPro" id="IPR000198">
    <property type="entry name" value="RhoGAP_dom"/>
</dbReference>
<feature type="region of interest" description="Disordered" evidence="1">
    <location>
        <begin position="1064"/>
        <end position="1084"/>
    </location>
</feature>
<dbReference type="OMA" id="KCITMAP"/>
<feature type="compositionally biased region" description="Polar residues" evidence="1">
    <location>
        <begin position="390"/>
        <end position="410"/>
    </location>
</feature>
<proteinExistence type="predicted"/>
<dbReference type="AlphaFoldDB" id="A0A401S644"/>
<evidence type="ECO:0000313" key="4">
    <source>
        <dbReference type="Proteomes" id="UP000287033"/>
    </source>
</evidence>
<evidence type="ECO:0000256" key="1">
    <source>
        <dbReference type="SAM" id="MobiDB-lite"/>
    </source>
</evidence>
<dbReference type="OrthoDB" id="410651at2759"/>
<dbReference type="GO" id="GO:0007165">
    <property type="term" value="P:signal transduction"/>
    <property type="evidence" value="ECO:0007669"/>
    <property type="project" value="InterPro"/>
</dbReference>